<keyword evidence="2" id="KW-1185">Reference proteome</keyword>
<dbReference type="HOGENOM" id="CLU_2181350_0_0_4"/>
<name>F3QMR2_9BURK</name>
<sequence>MIRDKSVIAEITAALRKILTAISKRKKPEINWIQVSQNSISRTPERHKFAVENKRDFPYNSALSWDSVRGPNYLICLTKPAEPVVLLVATGKVRKLATRIGKERNNGKF</sequence>
<gene>
    <name evidence="1" type="ORF">HMPREF9439_02241</name>
</gene>
<comment type="caution">
    <text evidence="1">The sequence shown here is derived from an EMBL/GenBank/DDBJ whole genome shotgun (WGS) entry which is preliminary data.</text>
</comment>
<accession>F3QMR2</accession>
<reference evidence="1 2" key="1">
    <citation type="submission" date="2011-02" db="EMBL/GenBank/DDBJ databases">
        <authorList>
            <person name="Weinstock G."/>
            <person name="Sodergren E."/>
            <person name="Clifton S."/>
            <person name="Fulton L."/>
            <person name="Fulton B."/>
            <person name="Courtney L."/>
            <person name="Fronick C."/>
            <person name="Harrison M."/>
            <person name="Strong C."/>
            <person name="Farmer C."/>
            <person name="Delahaunty K."/>
            <person name="Markovic C."/>
            <person name="Hall O."/>
            <person name="Minx P."/>
            <person name="Tomlinson C."/>
            <person name="Mitreva M."/>
            <person name="Hou S."/>
            <person name="Chen J."/>
            <person name="Wollam A."/>
            <person name="Pepin K.H."/>
            <person name="Johnson M."/>
            <person name="Bhonagiri V."/>
            <person name="Zhang X."/>
            <person name="Suruliraj S."/>
            <person name="Warren W."/>
            <person name="Chinwalla A."/>
            <person name="Mardis E.R."/>
            <person name="Wilson R.K."/>
        </authorList>
    </citation>
    <scope>NUCLEOTIDE SEQUENCE [LARGE SCALE GENOMIC DNA]</scope>
    <source>
        <strain evidence="1 2">YIT 11859</strain>
    </source>
</reference>
<organism evidence="1 2">
    <name type="scientific">Parasutterella excrementihominis YIT 11859</name>
    <dbReference type="NCBI Taxonomy" id="762966"/>
    <lineage>
        <taxon>Bacteria</taxon>
        <taxon>Pseudomonadati</taxon>
        <taxon>Pseudomonadota</taxon>
        <taxon>Betaproteobacteria</taxon>
        <taxon>Burkholderiales</taxon>
        <taxon>Sutterellaceae</taxon>
        <taxon>Parasutterella</taxon>
    </lineage>
</organism>
<dbReference type="Proteomes" id="UP000005156">
    <property type="component" value="Unassembled WGS sequence"/>
</dbReference>
<dbReference type="AlphaFoldDB" id="F3QMR2"/>
<dbReference type="EMBL" id="AFBP01000084">
    <property type="protein sequence ID" value="EGG51666.1"/>
    <property type="molecule type" value="Genomic_DNA"/>
</dbReference>
<evidence type="ECO:0000313" key="1">
    <source>
        <dbReference type="EMBL" id="EGG51666.1"/>
    </source>
</evidence>
<evidence type="ECO:0000313" key="2">
    <source>
        <dbReference type="Proteomes" id="UP000005156"/>
    </source>
</evidence>
<protein>
    <submittedName>
        <fullName evidence="1">Conserved domain protein</fullName>
    </submittedName>
</protein>
<proteinExistence type="predicted"/>